<gene>
    <name evidence="2" type="ORF">DX914_14115</name>
</gene>
<proteinExistence type="predicted"/>
<comment type="caution">
    <text evidence="2">The sequence shown here is derived from an EMBL/GenBank/DDBJ whole genome shotgun (WGS) entry which is preliminary data.</text>
</comment>
<dbReference type="Gene3D" id="2.50.20.10">
    <property type="entry name" value="Lipoprotein localisation LolA/LolB/LppX"/>
    <property type="match status" value="1"/>
</dbReference>
<keyword evidence="3" id="KW-1185">Reference proteome</keyword>
<protein>
    <submittedName>
        <fullName evidence="2">Uncharacterized protein</fullName>
    </submittedName>
</protein>
<keyword evidence="1" id="KW-0732">Signal</keyword>
<name>A0A371K0B0_9GAMM</name>
<feature type="chain" id="PRO_5016976878" evidence="1">
    <location>
        <begin position="24"/>
        <end position="410"/>
    </location>
</feature>
<dbReference type="AlphaFoldDB" id="A0A371K0B0"/>
<evidence type="ECO:0000313" key="2">
    <source>
        <dbReference type="EMBL" id="RDZ27363.1"/>
    </source>
</evidence>
<organism evidence="2 3">
    <name type="scientific">Lysobacter silvisoli</name>
    <dbReference type="NCBI Taxonomy" id="2293254"/>
    <lineage>
        <taxon>Bacteria</taxon>
        <taxon>Pseudomonadati</taxon>
        <taxon>Pseudomonadota</taxon>
        <taxon>Gammaproteobacteria</taxon>
        <taxon>Lysobacterales</taxon>
        <taxon>Lysobacteraceae</taxon>
        <taxon>Lysobacter</taxon>
    </lineage>
</organism>
<feature type="signal peptide" evidence="1">
    <location>
        <begin position="1"/>
        <end position="23"/>
    </location>
</feature>
<sequence length="410" mass="44858">MRKRALLSCALVATGLFAAPAWAGSVQCDNDRAAGQYPCDNMGGLNYVYRSGQRGDWNGDDRLNSTNTGWYGWFFPGVERSYSFYAWLNNSAFTDAYARYGVIDTSNAYRQTAVINQNTAPGGWNYAGYGRGYLFTVTPSGNGRNGADIVQLYYADGLAAAADAAPRVTEANRDFSGRCPSATPADPRIAALQQRMLDAPDAYRDAVGSVDLRFRNNGQNEAIDFEVSRTQRSSFVRIARGQDRVEEHATRNGSSLSLYPQAKAYKTTLLADLPAPGGPRVYRNARCEAVFVHRGDASGAIGADNVIAPQNYAFWLSTEDVRIAGRQRLLGREATVVAGKHADYLGEKLGAATFRMWVDDKTGALLRLVGRDRTGAVAYSIDVRELRFDTGLELKPSMAAPQGWSRLETR</sequence>
<dbReference type="EMBL" id="QTSU01000002">
    <property type="protein sequence ID" value="RDZ27363.1"/>
    <property type="molecule type" value="Genomic_DNA"/>
</dbReference>
<evidence type="ECO:0000256" key="1">
    <source>
        <dbReference type="SAM" id="SignalP"/>
    </source>
</evidence>
<dbReference type="Proteomes" id="UP000264492">
    <property type="component" value="Unassembled WGS sequence"/>
</dbReference>
<evidence type="ECO:0000313" key="3">
    <source>
        <dbReference type="Proteomes" id="UP000264492"/>
    </source>
</evidence>
<accession>A0A371K0B0</accession>
<reference evidence="2 3" key="1">
    <citation type="submission" date="2018-08" db="EMBL/GenBank/DDBJ databases">
        <title>Lysobacter sp. zong2l5, whole genome shotgun sequence.</title>
        <authorList>
            <person name="Zhang X."/>
            <person name="Feng G."/>
            <person name="Zhu H."/>
        </authorList>
    </citation>
    <scope>NUCLEOTIDE SEQUENCE [LARGE SCALE GENOMIC DNA]</scope>
    <source>
        <strain evidence="3">zong2l5</strain>
    </source>
</reference>